<organism evidence="1 2">
    <name type="scientific">Micromonospora craterilacus</name>
    <dbReference type="NCBI Taxonomy" id="1655439"/>
    <lineage>
        <taxon>Bacteria</taxon>
        <taxon>Bacillati</taxon>
        <taxon>Actinomycetota</taxon>
        <taxon>Actinomycetes</taxon>
        <taxon>Micromonosporales</taxon>
        <taxon>Micromonosporaceae</taxon>
        <taxon>Micromonospora</taxon>
    </lineage>
</organism>
<comment type="caution">
    <text evidence="1">The sequence shown here is derived from an EMBL/GenBank/DDBJ whole genome shotgun (WGS) entry which is preliminary data.</text>
</comment>
<dbReference type="SUPFAM" id="SSF47413">
    <property type="entry name" value="lambda repressor-like DNA-binding domains"/>
    <property type="match status" value="1"/>
</dbReference>
<evidence type="ECO:0008006" key="3">
    <source>
        <dbReference type="Google" id="ProtNLM"/>
    </source>
</evidence>
<dbReference type="GO" id="GO:0003677">
    <property type="term" value="F:DNA binding"/>
    <property type="evidence" value="ECO:0007669"/>
    <property type="project" value="InterPro"/>
</dbReference>
<sequence>MIRAYRNHPYHGRSPLPQTVVAGWLGITQAQLSRVENGPPLVHLDRLTHWATLLKIPESQLWFSLPSRTPTNRTQQIAVDLLAGAPQGIGLSGGSPTTLKATAHEGGGTTDRRQFTALAALAGFGGNSLFDALMLADRKAEVVGMEHVRLASSLVERFRQADAALGADELCDVAMGVHTRLSTWAARSQYSPGLGEALQSALADLANQVAWLAIDGERRQQARPYLNDAITRARIADDPREEVRALACLSLLVREDHPSESLHCAEAALRASRGWATARLRTLLRLRTAHAYAQLNDVGGFDREMTKARHEFDHGPHEDDLPFLQFVTAQELTGIQGLSYLALGRPARAAESFRAISSGPRAGHRRNQVYYTVRLAEAEYRCGDIHSAAQTGLRALPEVRAISSGRTMRHFAQVKSRLDRERSASAREFVDAHGRAFQR</sequence>
<reference evidence="1 2" key="1">
    <citation type="submission" date="2018-01" db="EMBL/GenBank/DDBJ databases">
        <title>Draft genome sequence of Jishengella sp. NA12.</title>
        <authorList>
            <person name="Sahin N."/>
            <person name="Ay H."/>
            <person name="Saygin H."/>
        </authorList>
    </citation>
    <scope>NUCLEOTIDE SEQUENCE [LARGE SCALE GENOMIC DNA]</scope>
    <source>
        <strain evidence="1 2">NA12</strain>
    </source>
</reference>
<dbReference type="EMBL" id="POTY01000029">
    <property type="protein sequence ID" value="PZG21458.1"/>
    <property type="molecule type" value="Genomic_DNA"/>
</dbReference>
<name>A0A2W2F971_9ACTN</name>
<protein>
    <recommendedName>
        <fullName evidence="3">DNA-binding protein</fullName>
    </recommendedName>
</protein>
<dbReference type="InterPro" id="IPR010982">
    <property type="entry name" value="Lambda_DNA-bd_dom_sf"/>
</dbReference>
<accession>A0A2W2F971</accession>
<evidence type="ECO:0000313" key="1">
    <source>
        <dbReference type="EMBL" id="PZG21458.1"/>
    </source>
</evidence>
<keyword evidence="2" id="KW-1185">Reference proteome</keyword>
<proteinExistence type="predicted"/>
<evidence type="ECO:0000313" key="2">
    <source>
        <dbReference type="Proteomes" id="UP000248924"/>
    </source>
</evidence>
<gene>
    <name evidence="1" type="ORF">C1I95_07290</name>
</gene>
<dbReference type="Proteomes" id="UP000248924">
    <property type="component" value="Unassembled WGS sequence"/>
</dbReference>
<dbReference type="AlphaFoldDB" id="A0A2W2F971"/>